<evidence type="ECO:0000256" key="7">
    <source>
        <dbReference type="ARBA" id="ARBA00022806"/>
    </source>
</evidence>
<evidence type="ECO:0000256" key="10">
    <source>
        <dbReference type="ARBA" id="ARBA00038437"/>
    </source>
</evidence>
<keyword evidence="9" id="KW-0051">Antiviral defense</keyword>
<comment type="similarity">
    <text evidence="2">In the central section; belongs to the CRISPR-associated helicase Cas3 family.</text>
</comment>
<dbReference type="EC" id="3.1.-.-" evidence="14"/>
<keyword evidence="3" id="KW-0540">Nuclease</keyword>
<dbReference type="PROSITE" id="PS51643">
    <property type="entry name" value="HD_CAS3"/>
    <property type="match status" value="1"/>
</dbReference>
<keyword evidence="4" id="KW-0479">Metal-binding</keyword>
<dbReference type="KEGG" id="pdo:PSDT_1100"/>
<dbReference type="RefSeq" id="WP_006290255.1">
    <property type="nucleotide sequence ID" value="NZ_AP012333.1"/>
</dbReference>
<dbReference type="GO" id="GO:0005524">
    <property type="term" value="F:ATP binding"/>
    <property type="evidence" value="ECO:0007669"/>
    <property type="project" value="UniProtKB-KW"/>
</dbReference>
<evidence type="ECO:0000256" key="5">
    <source>
        <dbReference type="ARBA" id="ARBA00022741"/>
    </source>
</evidence>
<dbReference type="InterPro" id="IPR014001">
    <property type="entry name" value="Helicase_ATP-bd"/>
</dbReference>
<keyword evidence="5" id="KW-0547">Nucleotide-binding</keyword>
<evidence type="ECO:0000313" key="14">
    <source>
        <dbReference type="EMBL" id="EFT83494.1"/>
    </source>
</evidence>
<accession>E6K113</accession>
<evidence type="ECO:0000313" key="15">
    <source>
        <dbReference type="Proteomes" id="UP000004946"/>
    </source>
</evidence>
<dbReference type="GO" id="GO:0051607">
    <property type="term" value="P:defense response to virus"/>
    <property type="evidence" value="ECO:0007669"/>
    <property type="project" value="UniProtKB-KW"/>
</dbReference>
<proteinExistence type="inferred from homology"/>
<evidence type="ECO:0000256" key="1">
    <source>
        <dbReference type="ARBA" id="ARBA00006847"/>
    </source>
</evidence>
<dbReference type="PANTHER" id="PTHR47959">
    <property type="entry name" value="ATP-DEPENDENT RNA HELICASE RHLE-RELATED"/>
    <property type="match status" value="1"/>
</dbReference>
<evidence type="ECO:0000256" key="4">
    <source>
        <dbReference type="ARBA" id="ARBA00022723"/>
    </source>
</evidence>
<dbReference type="GO" id="GO:0003676">
    <property type="term" value="F:nucleic acid binding"/>
    <property type="evidence" value="ECO:0007669"/>
    <property type="project" value="InterPro"/>
</dbReference>
<evidence type="ECO:0000256" key="3">
    <source>
        <dbReference type="ARBA" id="ARBA00022722"/>
    </source>
</evidence>
<dbReference type="InterPro" id="IPR011545">
    <property type="entry name" value="DEAD/DEAH_box_helicase_dom"/>
</dbReference>
<evidence type="ECO:0000259" key="13">
    <source>
        <dbReference type="PROSITE" id="PS51643"/>
    </source>
</evidence>
<name>E6K113_PARDN</name>
<organism evidence="14 15">
    <name type="scientific">Parascardovia denticolens DSM 10105 = JCM 12538</name>
    <dbReference type="NCBI Taxonomy" id="864564"/>
    <lineage>
        <taxon>Bacteria</taxon>
        <taxon>Bacillati</taxon>
        <taxon>Actinomycetota</taxon>
        <taxon>Actinomycetes</taxon>
        <taxon>Bifidobacteriales</taxon>
        <taxon>Bifidobacteriaceae</taxon>
        <taxon>Parascardovia</taxon>
    </lineage>
</organism>
<dbReference type="InterPro" id="IPR006483">
    <property type="entry name" value="CRISPR-assoc_Cas3_HD"/>
</dbReference>
<dbReference type="PATRIC" id="fig|864564.6.peg.1212"/>
<keyword evidence="8" id="KW-0067">ATP-binding</keyword>
<feature type="domain" description="HD Cas3-type" evidence="13">
    <location>
        <begin position="12"/>
        <end position="206"/>
    </location>
</feature>
<protein>
    <submittedName>
        <fullName evidence="14">CRISPR-associated endonuclease Cas3-HD</fullName>
        <ecNumber evidence="14">3.1.-.-</ecNumber>
    </submittedName>
</protein>
<dbReference type="EMBL" id="AEON01000001">
    <property type="protein sequence ID" value="EFT83494.1"/>
    <property type="molecule type" value="Genomic_DNA"/>
</dbReference>
<evidence type="ECO:0000256" key="8">
    <source>
        <dbReference type="ARBA" id="ARBA00022840"/>
    </source>
</evidence>
<feature type="coiled-coil region" evidence="11">
    <location>
        <begin position="331"/>
        <end position="358"/>
    </location>
</feature>
<comment type="similarity">
    <text evidence="1">In the N-terminal section; belongs to the CRISPR-associated nuclease Cas3-HD family.</text>
</comment>
<dbReference type="SMART" id="SM00487">
    <property type="entry name" value="DEXDc"/>
    <property type="match status" value="1"/>
</dbReference>
<dbReference type="NCBIfam" id="TIGR01587">
    <property type="entry name" value="cas3_core"/>
    <property type="match status" value="1"/>
</dbReference>
<evidence type="ECO:0000256" key="2">
    <source>
        <dbReference type="ARBA" id="ARBA00009046"/>
    </source>
</evidence>
<dbReference type="Pfam" id="PF22590">
    <property type="entry name" value="Cas3-like_C_2"/>
    <property type="match status" value="1"/>
</dbReference>
<dbReference type="InterPro" id="IPR006474">
    <property type="entry name" value="Helicase_Cas3_CRISPR-ass_core"/>
</dbReference>
<dbReference type="InterPro" id="IPR038257">
    <property type="entry name" value="CRISPR-assoc_Cas3_HD_sf"/>
</dbReference>
<dbReference type="eggNOG" id="COG1203">
    <property type="taxonomic scope" value="Bacteria"/>
</dbReference>
<dbReference type="CDD" id="cd17930">
    <property type="entry name" value="DEXHc_cas3"/>
    <property type="match status" value="1"/>
</dbReference>
<dbReference type="InterPro" id="IPR001650">
    <property type="entry name" value="Helicase_C-like"/>
</dbReference>
<keyword evidence="7" id="KW-0347">Helicase</keyword>
<dbReference type="CDD" id="cd09641">
    <property type="entry name" value="Cas3''_I"/>
    <property type="match status" value="1"/>
</dbReference>
<feature type="domain" description="Helicase ATP-binding" evidence="12">
    <location>
        <begin position="268"/>
        <end position="458"/>
    </location>
</feature>
<dbReference type="Proteomes" id="UP000004946">
    <property type="component" value="Chromosome"/>
</dbReference>
<comment type="caution">
    <text evidence="14">The sequence shown here is derived from an EMBL/GenBank/DDBJ whole genome shotgun (WGS) entry which is preliminary data.</text>
</comment>
<dbReference type="GO" id="GO:0004519">
    <property type="term" value="F:endonuclease activity"/>
    <property type="evidence" value="ECO:0007669"/>
    <property type="project" value="UniProtKB-KW"/>
</dbReference>
<dbReference type="Gene3D" id="3.40.50.300">
    <property type="entry name" value="P-loop containing nucleotide triphosphate hydrolases"/>
    <property type="match status" value="2"/>
</dbReference>
<dbReference type="NCBIfam" id="TIGR01596">
    <property type="entry name" value="cas3_HD"/>
    <property type="match status" value="1"/>
</dbReference>
<dbReference type="PROSITE" id="PS51192">
    <property type="entry name" value="HELICASE_ATP_BIND_1"/>
    <property type="match status" value="1"/>
</dbReference>
<evidence type="ECO:0000256" key="11">
    <source>
        <dbReference type="SAM" id="Coils"/>
    </source>
</evidence>
<keyword evidence="15" id="KW-1185">Reference proteome</keyword>
<gene>
    <name evidence="14" type="ORF">HMPREF0620_0499</name>
</gene>
<keyword evidence="6 14" id="KW-0378">Hydrolase</keyword>
<dbReference type="SMART" id="SM00490">
    <property type="entry name" value="HELICc"/>
    <property type="match status" value="1"/>
</dbReference>
<dbReference type="Gene3D" id="1.10.3210.30">
    <property type="match status" value="1"/>
</dbReference>
<comment type="similarity">
    <text evidence="10">Belongs to the DEAD box helicase family.</text>
</comment>
<dbReference type="InterPro" id="IPR027417">
    <property type="entry name" value="P-loop_NTPase"/>
</dbReference>
<dbReference type="HOGENOM" id="CLU_010123_0_0_11"/>
<keyword evidence="11" id="KW-0175">Coiled coil</keyword>
<dbReference type="SUPFAM" id="SSF52540">
    <property type="entry name" value="P-loop containing nucleoside triphosphate hydrolases"/>
    <property type="match status" value="1"/>
</dbReference>
<dbReference type="PANTHER" id="PTHR47959:SF16">
    <property type="entry name" value="CRISPR-ASSOCIATED NUCLEASE_HELICASE CAS3-RELATED"/>
    <property type="match status" value="1"/>
</dbReference>
<dbReference type="GO" id="GO:0046872">
    <property type="term" value="F:metal ion binding"/>
    <property type="evidence" value="ECO:0007669"/>
    <property type="project" value="UniProtKB-KW"/>
</dbReference>
<evidence type="ECO:0000259" key="12">
    <source>
        <dbReference type="PROSITE" id="PS51192"/>
    </source>
</evidence>
<keyword evidence="14" id="KW-0255">Endonuclease</keyword>
<dbReference type="GO" id="GO:0005829">
    <property type="term" value="C:cytosol"/>
    <property type="evidence" value="ECO:0007669"/>
    <property type="project" value="TreeGrafter"/>
</dbReference>
<evidence type="ECO:0000256" key="6">
    <source>
        <dbReference type="ARBA" id="ARBA00022801"/>
    </source>
</evidence>
<dbReference type="AlphaFoldDB" id="E6K113"/>
<evidence type="ECO:0000256" key="9">
    <source>
        <dbReference type="ARBA" id="ARBA00023118"/>
    </source>
</evidence>
<dbReference type="Pfam" id="PF00270">
    <property type="entry name" value="DEAD"/>
    <property type="match status" value="1"/>
</dbReference>
<sequence>MIMEDLLARRDQSGRTQTLQSHLSGAAALSGAFEGEFSSLARLAAFLHDAGKASKNFQDYLLSDDGIRGSVIHAWQGAFMINDLDAQNGYAKIAQQLLELVISKHHGELPDCVNQDGMESFFDNFSAENKQGEKYSYNEVKRNLNDLQPQISRLFLEATDKIGSFWTKMSEIRNAQGNQLSGESKFFYLGLLAKYIYSRLVDADRTDAASFESRTTYQPKIVQWEELISKLDKKMSGFDSTTSINAIRSKISQACRQASDRKTGIYKLAVPTGGGKTLASLNFAMRHAQKQGKRRIIYVIPYLSITTQTSQTFRDMLDLSENNDLILEHYSSAMNETIEEITKERTDEEKEEESAKSKKRKLVAEQWDNPIIVTTMVQFLETIMSARGTNLRKFHNMAESVIIFDEIQSLPTDTINLFNEIVSFLSEILDSTILLCSATQPLLEQTNRDNLCLASEPNLIKLNEHDLGLFKRTNIVASTKDKDCDELAEFAFDRARENGNCLIIVNLKSKAKNIYRALRKLDEDKQFDLIHLSTSMCGKHRKDKLNHIRNSSKSSEAKPIICVSTQLIEAGVDISFSCVVRAMAGLDSILQAAGRCNRNGESPTPKNVYVFPVKDEKGLSYLPDIKLGKELMSQLIREYPDEDLLSDAMLTEYYRRYFARLQPDDRKQFSKMDYPLKGFHTSAYDLLARNRMWRGTYKNRRGADFPYYYAQAFKTVSDNFHLIPGAACNVIVPYGDSGELLELLSVSDMDTRYKALHNLQDYTISLFEWEEQSLRESHAIDLVDDTFEIYVLDQEYYNEEYGLAVEAPMPLQMY</sequence>
<dbReference type="InterPro" id="IPR050079">
    <property type="entry name" value="DEAD_box_RNA_helicase"/>
</dbReference>
<reference evidence="14 15" key="1">
    <citation type="submission" date="2010-12" db="EMBL/GenBank/DDBJ databases">
        <authorList>
            <person name="Muzny D."/>
            <person name="Qin X."/>
            <person name="Buhay C."/>
            <person name="Dugan-Rocha S."/>
            <person name="Ding Y."/>
            <person name="Chen G."/>
            <person name="Hawes A."/>
            <person name="Holder M."/>
            <person name="Jhangiani S."/>
            <person name="Johnson A."/>
            <person name="Khan Z."/>
            <person name="Li Z."/>
            <person name="Liu W."/>
            <person name="Liu X."/>
            <person name="Perez L."/>
            <person name="Shen H."/>
            <person name="Wang Q."/>
            <person name="Watt J."/>
            <person name="Xi L."/>
            <person name="Xin Y."/>
            <person name="Zhou J."/>
            <person name="Deng J."/>
            <person name="Jiang H."/>
            <person name="Liu Y."/>
            <person name="Qu J."/>
            <person name="Song X.-Z."/>
            <person name="Zhang L."/>
            <person name="Villasana D."/>
            <person name="Johnson A."/>
            <person name="Liu J."/>
            <person name="Liyanage D."/>
            <person name="Lorensuhewa L."/>
            <person name="Robinson T."/>
            <person name="Song A."/>
            <person name="Song B.-B."/>
            <person name="Dinh H."/>
            <person name="Thornton R."/>
            <person name="Coyle M."/>
            <person name="Francisco L."/>
            <person name="Jackson L."/>
            <person name="Javaid M."/>
            <person name="Korchina V."/>
            <person name="Kovar C."/>
            <person name="Mata R."/>
            <person name="Mathew T."/>
            <person name="Ngo R."/>
            <person name="Nguyen L."/>
            <person name="Nguyen N."/>
            <person name="Okwuonu G."/>
            <person name="Ongeri F."/>
            <person name="Pham C."/>
            <person name="Simmons D."/>
            <person name="Wilczek-Boney K."/>
            <person name="Hale W."/>
            <person name="Jakkamsetti A."/>
            <person name="Pham P."/>
            <person name="Ruth R."/>
            <person name="San Lucas F."/>
            <person name="Warren J."/>
            <person name="Zhang J."/>
            <person name="Zhao Z."/>
            <person name="Zhou C."/>
            <person name="Zhu D."/>
            <person name="Lee S."/>
            <person name="Bess C."/>
            <person name="Blankenburg K."/>
            <person name="Forbes L."/>
            <person name="Fu Q."/>
            <person name="Gubbala S."/>
            <person name="Hirani K."/>
            <person name="Jayaseelan J.C."/>
            <person name="Lara F."/>
            <person name="Munidasa M."/>
            <person name="Palculict T."/>
            <person name="Patil S."/>
            <person name="Pu L.-L."/>
            <person name="Saada N."/>
            <person name="Tang L."/>
            <person name="Weissenberger G."/>
            <person name="Zhu Y."/>
            <person name="Hemphill L."/>
            <person name="Shang Y."/>
            <person name="Youmans B."/>
            <person name="Ayvaz T."/>
            <person name="Ross M."/>
            <person name="Santibanez J."/>
            <person name="Aqrawi P."/>
            <person name="Gross S."/>
            <person name="Joshi V."/>
            <person name="Fowler G."/>
            <person name="Nazareth L."/>
            <person name="Reid J."/>
            <person name="Worley K."/>
            <person name="Petrosino J."/>
            <person name="Highlander S."/>
            <person name="Gibbs R."/>
        </authorList>
    </citation>
    <scope>NUCLEOTIDE SEQUENCE [LARGE SCALE GENOMIC DNA]</scope>
    <source>
        <strain evidence="14 15">DSM 10105</strain>
    </source>
</reference>
<dbReference type="GO" id="GO:0016787">
    <property type="term" value="F:hydrolase activity"/>
    <property type="evidence" value="ECO:0007669"/>
    <property type="project" value="UniProtKB-KW"/>
</dbReference>
<dbReference type="InterPro" id="IPR054712">
    <property type="entry name" value="Cas3-like_dom"/>
</dbReference>
<dbReference type="GO" id="GO:0003724">
    <property type="term" value="F:RNA helicase activity"/>
    <property type="evidence" value="ECO:0007669"/>
    <property type="project" value="TreeGrafter"/>
</dbReference>